<proteinExistence type="predicted"/>
<dbReference type="GO" id="GO:0008168">
    <property type="term" value="F:methyltransferase activity"/>
    <property type="evidence" value="ECO:0007669"/>
    <property type="project" value="UniProtKB-KW"/>
</dbReference>
<keyword evidence="4" id="KW-0808">Transferase</keyword>
<reference evidence="4" key="1">
    <citation type="submission" date="2020-03" db="EMBL/GenBank/DDBJ databases">
        <title>The deep terrestrial virosphere.</title>
        <authorList>
            <person name="Holmfeldt K."/>
            <person name="Nilsson E."/>
            <person name="Simone D."/>
            <person name="Lopez-Fernandez M."/>
            <person name="Wu X."/>
            <person name="de Brujin I."/>
            <person name="Lundin D."/>
            <person name="Andersson A."/>
            <person name="Bertilsson S."/>
            <person name="Dopson M."/>
        </authorList>
    </citation>
    <scope>NUCLEOTIDE SEQUENCE</scope>
    <source>
        <strain evidence="4">TM448A00683</strain>
    </source>
</reference>
<dbReference type="Pfam" id="PF18857">
    <property type="entry name" value="LPD38"/>
    <property type="match status" value="1"/>
</dbReference>
<accession>A0A6H1ZHT4</accession>
<feature type="compositionally biased region" description="Basic and acidic residues" evidence="2">
    <location>
        <begin position="237"/>
        <end position="247"/>
    </location>
</feature>
<sequence length="1650" mass="184934">MGMALNNLGLGDIYAGHTIIDSNEYSVIDPHGSWGTYQLDTGEIIDGEEVDTSRIPQRREANRQQDVQFQPQATDERLSTWIDKPLGSYQDLARIGISIETPANMVTLMGLSTHSRLMTVWHVPANFVKQQEQFGNYLRNQLRHRGAVEIVAYYEGDDAEVLAAGAQLAGKNRLTEMISLPSGAERQVENVQSLETQGTMRTQDVPAVRRLREEESEQLSRGGEGYLPPGDPNDPSIVREEGDALPRTEADVVETIARQEPPRRALLQRLADEQKANGDIPGRRVKQYLTGKIQGSGEEDFQRLVDRRDAIDKALRKLGQDYNNDYEAAKPMSTTVRSHLDKLLAEQYEVGQRLSAMDNIIAANRPYAERLASLDNLPPEELYRLDRAVQQGFVYDAYHGTKGDITAFDPAKKGVTTGAPSSMMGFFFSGDTGTAGEYANIANANSVRPEAEGRYDALREEQRQLMRRREALRNSNKEEISNEYNVINRRIADINREISVLGDAYSNVLPVKLKIDNPLIHDFGGESYRETSYRDLLDQAKQEGRDGAIFKNTTDGGPVTDIYVVFGEAQIRSKYAAFDPMPVADSSVPLGTYQIQQAAAQANPETPLPGWRYNDLQTFLGNLENRAQAEGQTLEDLDRVSIDVEGKSASARVSELQAFVRRAEDQTRQSIQQEQMKSRGDLLREEGDELPRVDFDGVAPESPALKAQLKPKPLEIAPERLTGYLLRKVQDHLHRLKEVQAQLPNVTEETDASLAAELMVGQTDTQLQRFNEQIFDDKESLFGRMNRAGFSIEDLGKYVYAKHAGERNAYIRQAFPDRAAEGKGSGMTDEEAQVVLDKWASSEIEQFAEEFYTKVTRAAQQIRLDYGLIDQETFDDLQKQYRYYVPLKSQEGDDGNYQSHTGQGFNVRGPEFRRAKGRASQAFNPVVMALVDYEEAVIRANKNQVNQTFLQLVLDNPSNLWTVESQLYTPSFDKDGEMQYLQPRQKPADNVVEVKVDGKTKRIIITDTGPQGSNPLVEGIKSLKMQRAIPGLQAIASISRAVKTSWNPEFLITNWQRDIQMANINMTAEQGIAFAARVSKDVFPAMRGVWANVRGRKDSVWSKRYEQLKGAGGKVGWFSLNNPEEKMGQIEKKLAAFQKQGNVRAALRTVADFVNDANEAVESAVRLAAFKNMLDLGYSVPKSASYSKNLTVNFNRHGDLGPLINSLYLFSNASIQGTARQLQVTGMPGRPKSKTQKVAQGVMAGLFTASFLSSWLNRMIDEDDWKDISDFNKDNYWLFLLPNKKSIALSFKLPYGFNIPVVMGRIAEEMANGDPDVGRAASRLFSSLNDAFNPFGGGSFGQFISPWFTDALVQVSENKNFFGGPVAKEGMGPVKQRPDSQMYFESVRPATKALTTALNEWTGGSEQRSGTVDMNPEYIDLFIDEVVGGTGKFFANTLATGESLAEGKMPDLNNIPFLRQMVKTPSPWVPARQAKEILNESKTQIYTADQIARFGDALRRSVDREAFTDEEASDYLRTMIRNQTKVWVDLSMGQIIKRGGLTREEADVILEDNKMDMGSLLSRLPPAEYDPFMPFEMRRQEVAKAIAGARAYHALKKKDQSEASMEWADFLTNQMGGERAFRMLFTPEQNRNWDKEINQQVRTLIQASRK</sequence>
<protein>
    <submittedName>
        <fullName evidence="4">Putative methyltransferase</fullName>
    </submittedName>
</protein>
<dbReference type="GO" id="GO:0032259">
    <property type="term" value="P:methylation"/>
    <property type="evidence" value="ECO:0007669"/>
    <property type="project" value="UniProtKB-KW"/>
</dbReference>
<gene>
    <name evidence="4" type="ORF">TM448A00683_0018</name>
</gene>
<keyword evidence="4" id="KW-0489">Methyltransferase</keyword>
<dbReference type="InterPro" id="IPR040561">
    <property type="entry name" value="LPD38"/>
</dbReference>
<feature type="region of interest" description="Disordered" evidence="2">
    <location>
        <begin position="211"/>
        <end position="247"/>
    </location>
</feature>
<evidence type="ECO:0000256" key="2">
    <source>
        <dbReference type="SAM" id="MobiDB-lite"/>
    </source>
</evidence>
<feature type="domain" description="Large polyvalent protein associated" evidence="3">
    <location>
        <begin position="1262"/>
        <end position="1458"/>
    </location>
</feature>
<evidence type="ECO:0000259" key="3">
    <source>
        <dbReference type="Pfam" id="PF18857"/>
    </source>
</evidence>
<dbReference type="EMBL" id="MT144044">
    <property type="protein sequence ID" value="QJA47483.1"/>
    <property type="molecule type" value="Genomic_DNA"/>
</dbReference>
<evidence type="ECO:0000313" key="4">
    <source>
        <dbReference type="EMBL" id="QJA47483.1"/>
    </source>
</evidence>
<evidence type="ECO:0000256" key="1">
    <source>
        <dbReference type="SAM" id="Coils"/>
    </source>
</evidence>
<feature type="coiled-coil region" evidence="1">
    <location>
        <begin position="441"/>
        <end position="497"/>
    </location>
</feature>
<organism evidence="4">
    <name type="scientific">viral metagenome</name>
    <dbReference type="NCBI Taxonomy" id="1070528"/>
    <lineage>
        <taxon>unclassified sequences</taxon>
        <taxon>metagenomes</taxon>
        <taxon>organismal metagenomes</taxon>
    </lineage>
</organism>
<keyword evidence="1" id="KW-0175">Coiled coil</keyword>
<name>A0A6H1ZHT4_9ZZZZ</name>